<evidence type="ECO:0000313" key="1">
    <source>
        <dbReference type="EMBL" id="KAH3896159.1"/>
    </source>
</evidence>
<organism evidence="1 2">
    <name type="scientific">Dreissena polymorpha</name>
    <name type="common">Zebra mussel</name>
    <name type="synonym">Mytilus polymorpha</name>
    <dbReference type="NCBI Taxonomy" id="45954"/>
    <lineage>
        <taxon>Eukaryota</taxon>
        <taxon>Metazoa</taxon>
        <taxon>Spiralia</taxon>
        <taxon>Lophotrochozoa</taxon>
        <taxon>Mollusca</taxon>
        <taxon>Bivalvia</taxon>
        <taxon>Autobranchia</taxon>
        <taxon>Heteroconchia</taxon>
        <taxon>Euheterodonta</taxon>
        <taxon>Imparidentia</taxon>
        <taxon>Neoheterodontei</taxon>
        <taxon>Myida</taxon>
        <taxon>Dreissenoidea</taxon>
        <taxon>Dreissenidae</taxon>
        <taxon>Dreissena</taxon>
    </lineage>
</organism>
<sequence length="80" mass="8883">MANICEGNSLTNKQYLIKTKQDRVESEGRLQVGTVAKPRARIDQNAKESITGMSETVNNHLDEEFDSDPDEVYVNKAGAI</sequence>
<accession>A0A9D4S844</accession>
<comment type="caution">
    <text evidence="1">The sequence shown here is derived from an EMBL/GenBank/DDBJ whole genome shotgun (WGS) entry which is preliminary data.</text>
</comment>
<dbReference type="Proteomes" id="UP000828390">
    <property type="component" value="Unassembled WGS sequence"/>
</dbReference>
<proteinExistence type="predicted"/>
<evidence type="ECO:0000313" key="2">
    <source>
        <dbReference type="Proteomes" id="UP000828390"/>
    </source>
</evidence>
<gene>
    <name evidence="1" type="ORF">DPMN_020332</name>
</gene>
<reference evidence="1" key="1">
    <citation type="journal article" date="2019" name="bioRxiv">
        <title>The Genome of the Zebra Mussel, Dreissena polymorpha: A Resource for Invasive Species Research.</title>
        <authorList>
            <person name="McCartney M.A."/>
            <person name="Auch B."/>
            <person name="Kono T."/>
            <person name="Mallez S."/>
            <person name="Zhang Y."/>
            <person name="Obille A."/>
            <person name="Becker A."/>
            <person name="Abrahante J.E."/>
            <person name="Garbe J."/>
            <person name="Badalamenti J.P."/>
            <person name="Herman A."/>
            <person name="Mangelson H."/>
            <person name="Liachko I."/>
            <person name="Sullivan S."/>
            <person name="Sone E.D."/>
            <person name="Koren S."/>
            <person name="Silverstein K.A.T."/>
            <person name="Beckman K.B."/>
            <person name="Gohl D.M."/>
        </authorList>
    </citation>
    <scope>NUCLEOTIDE SEQUENCE</scope>
    <source>
        <strain evidence="1">Duluth1</strain>
        <tissue evidence="1">Whole animal</tissue>
    </source>
</reference>
<name>A0A9D4S844_DREPO</name>
<reference evidence="1" key="2">
    <citation type="submission" date="2020-11" db="EMBL/GenBank/DDBJ databases">
        <authorList>
            <person name="McCartney M.A."/>
            <person name="Auch B."/>
            <person name="Kono T."/>
            <person name="Mallez S."/>
            <person name="Becker A."/>
            <person name="Gohl D.M."/>
            <person name="Silverstein K.A.T."/>
            <person name="Koren S."/>
            <person name="Bechman K.B."/>
            <person name="Herman A."/>
            <person name="Abrahante J.E."/>
            <person name="Garbe J."/>
        </authorList>
    </citation>
    <scope>NUCLEOTIDE SEQUENCE</scope>
    <source>
        <strain evidence="1">Duluth1</strain>
        <tissue evidence="1">Whole animal</tissue>
    </source>
</reference>
<protein>
    <submittedName>
        <fullName evidence="1">Uncharacterized protein</fullName>
    </submittedName>
</protein>
<keyword evidence="2" id="KW-1185">Reference proteome</keyword>
<dbReference type="AlphaFoldDB" id="A0A9D4S844"/>
<dbReference type="EMBL" id="JAIWYP010000001">
    <property type="protein sequence ID" value="KAH3896159.1"/>
    <property type="molecule type" value="Genomic_DNA"/>
</dbReference>